<feature type="non-terminal residue" evidence="1">
    <location>
        <position position="58"/>
    </location>
</feature>
<protein>
    <submittedName>
        <fullName evidence="1">Uncharacterized protein</fullName>
    </submittedName>
</protein>
<name>A0A388TFW0_TERA1</name>
<dbReference type="Proteomes" id="UP000269352">
    <property type="component" value="Unassembled WGS sequence"/>
</dbReference>
<evidence type="ECO:0000313" key="1">
    <source>
        <dbReference type="EMBL" id="GBR75017.1"/>
    </source>
</evidence>
<comment type="caution">
    <text evidence="1">The sequence shown here is derived from an EMBL/GenBank/DDBJ whole genome shotgun (WGS) entry which is preliminary data.</text>
</comment>
<gene>
    <name evidence="1" type="ORF">NO1_2085</name>
</gene>
<dbReference type="EMBL" id="BGZN01000131">
    <property type="protein sequence ID" value="GBR75017.1"/>
    <property type="molecule type" value="Genomic_DNA"/>
</dbReference>
<dbReference type="AlphaFoldDB" id="A0A388TFW0"/>
<organism evidence="1 2">
    <name type="scientific">Termititenax aidoneus</name>
    <dbReference type="NCBI Taxonomy" id="2218524"/>
    <lineage>
        <taxon>Bacteria</taxon>
        <taxon>Bacillati</taxon>
        <taxon>Candidatus Margulisiibacteriota</taxon>
        <taxon>Candidatus Termititenacia</taxon>
        <taxon>Candidatus Termititenacales</taxon>
        <taxon>Candidatus Termititenacaceae</taxon>
        <taxon>Candidatus Termititenax</taxon>
    </lineage>
</organism>
<proteinExistence type="predicted"/>
<accession>A0A388TFW0</accession>
<evidence type="ECO:0000313" key="2">
    <source>
        <dbReference type="Proteomes" id="UP000269352"/>
    </source>
</evidence>
<sequence>MLQIVSVKTDIQRRGLYAGQRQLLIEFALSNIASSLSGVEGNTGEGQAYEPEELLLAV</sequence>
<reference evidence="1 2" key="1">
    <citation type="journal article" date="2019" name="ISME J.">
        <title>Genome analyses of uncultured TG2/ZB3 bacteria in 'Margulisbacteria' specifically attached to ectosymbiotic spirochetes of protists in the termite gut.</title>
        <authorList>
            <person name="Utami Y.D."/>
            <person name="Kuwahara H."/>
            <person name="Igai K."/>
            <person name="Murakami T."/>
            <person name="Sugaya K."/>
            <person name="Morikawa T."/>
            <person name="Nagura Y."/>
            <person name="Yuki M."/>
            <person name="Deevong P."/>
            <person name="Inoue T."/>
            <person name="Kihara K."/>
            <person name="Lo N."/>
            <person name="Yamada A."/>
            <person name="Ohkuma M."/>
            <person name="Hongoh Y."/>
        </authorList>
    </citation>
    <scope>NUCLEOTIDE SEQUENCE [LARGE SCALE GENOMIC DNA]</scope>
    <source>
        <strain evidence="1">NkOx7-01</strain>
    </source>
</reference>
<keyword evidence="2" id="KW-1185">Reference proteome</keyword>